<gene>
    <name evidence="1" type="ORF">Poly41_05190</name>
</gene>
<name>A0A5C6DXQ5_9BACT</name>
<evidence type="ECO:0000313" key="1">
    <source>
        <dbReference type="EMBL" id="TWU42223.1"/>
    </source>
</evidence>
<organism evidence="1 2">
    <name type="scientific">Novipirellula artificiosorum</name>
    <dbReference type="NCBI Taxonomy" id="2528016"/>
    <lineage>
        <taxon>Bacteria</taxon>
        <taxon>Pseudomonadati</taxon>
        <taxon>Planctomycetota</taxon>
        <taxon>Planctomycetia</taxon>
        <taxon>Pirellulales</taxon>
        <taxon>Pirellulaceae</taxon>
        <taxon>Novipirellula</taxon>
    </lineage>
</organism>
<dbReference type="AlphaFoldDB" id="A0A5C6DXQ5"/>
<sequence>MRRRVPYLEERAKNKWRKLLRYQSCFSIDPRHGAALGLGRQRRWRQDIPQDQNVVVVCGAFRPEKPDGSQHKPLMTNASLLRFKPASCVCVLFP</sequence>
<accession>A0A5C6DXQ5</accession>
<proteinExistence type="predicted"/>
<keyword evidence="2" id="KW-1185">Reference proteome</keyword>
<comment type="caution">
    <text evidence="1">The sequence shown here is derived from an EMBL/GenBank/DDBJ whole genome shotgun (WGS) entry which is preliminary data.</text>
</comment>
<dbReference type="EMBL" id="SJPV01000001">
    <property type="protein sequence ID" value="TWU42223.1"/>
    <property type="molecule type" value="Genomic_DNA"/>
</dbReference>
<reference evidence="1 2" key="1">
    <citation type="submission" date="2019-02" db="EMBL/GenBank/DDBJ databases">
        <title>Deep-cultivation of Planctomycetes and their phenomic and genomic characterization uncovers novel biology.</title>
        <authorList>
            <person name="Wiegand S."/>
            <person name="Jogler M."/>
            <person name="Boedeker C."/>
            <person name="Pinto D."/>
            <person name="Vollmers J."/>
            <person name="Rivas-Marin E."/>
            <person name="Kohn T."/>
            <person name="Peeters S.H."/>
            <person name="Heuer A."/>
            <person name="Rast P."/>
            <person name="Oberbeckmann S."/>
            <person name="Bunk B."/>
            <person name="Jeske O."/>
            <person name="Meyerdierks A."/>
            <person name="Storesund J.E."/>
            <person name="Kallscheuer N."/>
            <person name="Luecker S."/>
            <person name="Lage O.M."/>
            <person name="Pohl T."/>
            <person name="Merkel B.J."/>
            <person name="Hornburger P."/>
            <person name="Mueller R.-W."/>
            <person name="Bruemmer F."/>
            <person name="Labrenz M."/>
            <person name="Spormann A.M."/>
            <person name="Op Den Camp H."/>
            <person name="Overmann J."/>
            <person name="Amann R."/>
            <person name="Jetten M.S.M."/>
            <person name="Mascher T."/>
            <person name="Medema M.H."/>
            <person name="Devos D.P."/>
            <person name="Kaster A.-K."/>
            <person name="Ovreas L."/>
            <person name="Rohde M."/>
            <person name="Galperin M.Y."/>
            <person name="Jogler C."/>
        </authorList>
    </citation>
    <scope>NUCLEOTIDE SEQUENCE [LARGE SCALE GENOMIC DNA]</scope>
    <source>
        <strain evidence="1 2">Poly41</strain>
    </source>
</reference>
<dbReference type="Proteomes" id="UP000319143">
    <property type="component" value="Unassembled WGS sequence"/>
</dbReference>
<protein>
    <submittedName>
        <fullName evidence="1">Uncharacterized protein</fullName>
    </submittedName>
</protein>
<evidence type="ECO:0000313" key="2">
    <source>
        <dbReference type="Proteomes" id="UP000319143"/>
    </source>
</evidence>